<dbReference type="KEGG" id="aep:AMC99_00170"/>
<organism evidence="1 2">
    <name type="scientific">Altererythrobacter epoxidivorans</name>
    <dbReference type="NCBI Taxonomy" id="361183"/>
    <lineage>
        <taxon>Bacteria</taxon>
        <taxon>Pseudomonadati</taxon>
        <taxon>Pseudomonadota</taxon>
        <taxon>Alphaproteobacteria</taxon>
        <taxon>Sphingomonadales</taxon>
        <taxon>Erythrobacteraceae</taxon>
        <taxon>Altererythrobacter</taxon>
    </lineage>
</organism>
<evidence type="ECO:0000313" key="2">
    <source>
        <dbReference type="Proteomes" id="UP000057938"/>
    </source>
</evidence>
<name>A0A0M3T9R4_9SPHN</name>
<sequence>MKNFPPALDRRWRLRQRAIVLLQAGVSIGDALQISVIRVQWATAK</sequence>
<dbReference type="Proteomes" id="UP000057938">
    <property type="component" value="Chromosome"/>
</dbReference>
<reference evidence="1 2" key="1">
    <citation type="submission" date="2015-09" db="EMBL/GenBank/DDBJ databases">
        <title>Complete genome sequence of a benzo[a]pyrene-degrading bacterium Altererythrobacter epoxidivorans CGMCC 1.7731T.</title>
        <authorList>
            <person name="Li Z."/>
            <person name="Cheng H."/>
            <person name="Huo Y."/>
            <person name="Xu X."/>
        </authorList>
    </citation>
    <scope>NUCLEOTIDE SEQUENCE [LARGE SCALE GENOMIC DNA]</scope>
    <source>
        <strain evidence="1 2">CGMCC 1.7731</strain>
    </source>
</reference>
<accession>A0A0M3T9R4</accession>
<dbReference type="AlphaFoldDB" id="A0A0M3T9R4"/>
<protein>
    <submittedName>
        <fullName evidence="1">Uncharacterized protein</fullName>
    </submittedName>
</protein>
<dbReference type="EMBL" id="CP012669">
    <property type="protein sequence ID" value="ALE15486.1"/>
    <property type="molecule type" value="Genomic_DNA"/>
</dbReference>
<evidence type="ECO:0000313" key="1">
    <source>
        <dbReference type="EMBL" id="ALE15486.1"/>
    </source>
</evidence>
<keyword evidence="2" id="KW-1185">Reference proteome</keyword>
<proteinExistence type="predicted"/>
<gene>
    <name evidence="1" type="ORF">AMC99_00170</name>
</gene>